<keyword evidence="2" id="KW-1185">Reference proteome</keyword>
<gene>
    <name evidence="1" type="ORF">CTI12_AA026190</name>
</gene>
<dbReference type="Proteomes" id="UP000245207">
    <property type="component" value="Unassembled WGS sequence"/>
</dbReference>
<protein>
    <submittedName>
        <fullName evidence="1">Uncharacterized protein</fullName>
    </submittedName>
</protein>
<reference evidence="1 2" key="1">
    <citation type="journal article" date="2018" name="Mol. Plant">
        <title>The genome of Artemisia annua provides insight into the evolution of Asteraceae family and artemisinin biosynthesis.</title>
        <authorList>
            <person name="Shen Q."/>
            <person name="Zhang L."/>
            <person name="Liao Z."/>
            <person name="Wang S."/>
            <person name="Yan T."/>
            <person name="Shi P."/>
            <person name="Liu M."/>
            <person name="Fu X."/>
            <person name="Pan Q."/>
            <person name="Wang Y."/>
            <person name="Lv Z."/>
            <person name="Lu X."/>
            <person name="Zhang F."/>
            <person name="Jiang W."/>
            <person name="Ma Y."/>
            <person name="Chen M."/>
            <person name="Hao X."/>
            <person name="Li L."/>
            <person name="Tang Y."/>
            <person name="Lv G."/>
            <person name="Zhou Y."/>
            <person name="Sun X."/>
            <person name="Brodelius P.E."/>
            <person name="Rose J.K.C."/>
            <person name="Tang K."/>
        </authorList>
    </citation>
    <scope>NUCLEOTIDE SEQUENCE [LARGE SCALE GENOMIC DNA]</scope>
    <source>
        <strain evidence="2">cv. Huhao1</strain>
        <tissue evidence="1">Leaf</tissue>
    </source>
</reference>
<evidence type="ECO:0000313" key="2">
    <source>
        <dbReference type="Proteomes" id="UP000245207"/>
    </source>
</evidence>
<evidence type="ECO:0000313" key="1">
    <source>
        <dbReference type="EMBL" id="PWA97767.1"/>
    </source>
</evidence>
<proteinExistence type="predicted"/>
<accession>A0A2U1QIH3</accession>
<sequence length="188" mass="21373">MVDMDAEVVVKWVRLDAEMRRKWVAERGLKLMRLVAEMGANTCRFTGLKCQDRKLLEKHGHGIVATYIKQQQASWKSLWCHSIINMDATVFVREVVQVLEISLFDISNGVTEPLDSRSSMEAKEDHQSFTMGSTGIQLQGILGIWRADQGAEKSEVEPLAQSTTVRRELFKDIEETPFAPDAKKPKHE</sequence>
<name>A0A2U1QIH3_ARTAN</name>
<dbReference type="EMBL" id="PKPP01000102">
    <property type="protein sequence ID" value="PWA97767.1"/>
    <property type="molecule type" value="Genomic_DNA"/>
</dbReference>
<organism evidence="1 2">
    <name type="scientific">Artemisia annua</name>
    <name type="common">Sweet wormwood</name>
    <dbReference type="NCBI Taxonomy" id="35608"/>
    <lineage>
        <taxon>Eukaryota</taxon>
        <taxon>Viridiplantae</taxon>
        <taxon>Streptophyta</taxon>
        <taxon>Embryophyta</taxon>
        <taxon>Tracheophyta</taxon>
        <taxon>Spermatophyta</taxon>
        <taxon>Magnoliopsida</taxon>
        <taxon>eudicotyledons</taxon>
        <taxon>Gunneridae</taxon>
        <taxon>Pentapetalae</taxon>
        <taxon>asterids</taxon>
        <taxon>campanulids</taxon>
        <taxon>Asterales</taxon>
        <taxon>Asteraceae</taxon>
        <taxon>Asteroideae</taxon>
        <taxon>Anthemideae</taxon>
        <taxon>Artemisiinae</taxon>
        <taxon>Artemisia</taxon>
    </lineage>
</organism>
<dbReference type="AlphaFoldDB" id="A0A2U1QIH3"/>
<comment type="caution">
    <text evidence="1">The sequence shown here is derived from an EMBL/GenBank/DDBJ whole genome shotgun (WGS) entry which is preliminary data.</text>
</comment>